<accession>A0A8D9GM15</accession>
<dbReference type="AlphaFoldDB" id="A0A8D9GM15"/>
<name>A0A8D9GM15_BRACM</name>
<evidence type="ECO:0000313" key="2">
    <source>
        <dbReference type="Proteomes" id="UP000694005"/>
    </source>
</evidence>
<reference evidence="1 2" key="1">
    <citation type="submission" date="2021-07" db="EMBL/GenBank/DDBJ databases">
        <authorList>
            <consortium name="Genoscope - CEA"/>
            <person name="William W."/>
        </authorList>
    </citation>
    <scope>NUCLEOTIDE SEQUENCE [LARGE SCALE GENOMIC DNA]</scope>
</reference>
<dbReference type="Gramene" id="A03p45910.2_BraZ1">
    <property type="protein sequence ID" value="A03p45910.2_BraZ1.CDS.1"/>
    <property type="gene ID" value="A03g45910.2_BraZ1"/>
</dbReference>
<protein>
    <submittedName>
        <fullName evidence="1">Uncharacterized protein</fullName>
    </submittedName>
</protein>
<sequence>AAAGFAAGNCFYPYPLRLPSLPQFIKTHKEEISLLRLSFSSSVVSL</sequence>
<proteinExistence type="predicted"/>
<organism evidence="1 2">
    <name type="scientific">Brassica campestris</name>
    <name type="common">Field mustard</name>
    <dbReference type="NCBI Taxonomy" id="3711"/>
    <lineage>
        <taxon>Eukaryota</taxon>
        <taxon>Viridiplantae</taxon>
        <taxon>Streptophyta</taxon>
        <taxon>Embryophyta</taxon>
        <taxon>Tracheophyta</taxon>
        <taxon>Spermatophyta</taxon>
        <taxon>Magnoliopsida</taxon>
        <taxon>eudicotyledons</taxon>
        <taxon>Gunneridae</taxon>
        <taxon>Pentapetalae</taxon>
        <taxon>rosids</taxon>
        <taxon>malvids</taxon>
        <taxon>Brassicales</taxon>
        <taxon>Brassicaceae</taxon>
        <taxon>Brassiceae</taxon>
        <taxon>Brassica</taxon>
    </lineage>
</organism>
<feature type="non-terminal residue" evidence="1">
    <location>
        <position position="1"/>
    </location>
</feature>
<dbReference type="Proteomes" id="UP000694005">
    <property type="component" value="Chromosome A03"/>
</dbReference>
<dbReference type="EMBL" id="LS974619">
    <property type="protein sequence ID" value="CAG7883248.1"/>
    <property type="molecule type" value="Genomic_DNA"/>
</dbReference>
<evidence type="ECO:0000313" key="1">
    <source>
        <dbReference type="EMBL" id="CAG7883248.1"/>
    </source>
</evidence>
<gene>
    <name evidence="1" type="ORF">BRAPAZ1V2_A03P45910.2</name>
</gene>